<evidence type="ECO:0000256" key="9">
    <source>
        <dbReference type="ARBA" id="ARBA00022967"/>
    </source>
</evidence>
<keyword evidence="16" id="KW-0378">Hydrolase</keyword>
<accession>I0YLW6</accession>
<keyword evidence="5 13" id="KW-0812">Transmembrane</keyword>
<dbReference type="InterPro" id="IPR003439">
    <property type="entry name" value="ABC_transporter-like_ATP-bd"/>
</dbReference>
<keyword evidence="9" id="KW-1278">Translocase</keyword>
<dbReference type="FunFam" id="1.20.1560.10:FF:000013">
    <property type="entry name" value="ABC transporter C family member 2"/>
    <property type="match status" value="1"/>
</dbReference>
<dbReference type="FunFam" id="3.40.50.300:FF:000973">
    <property type="entry name" value="Multidrug resistance-associated protein 4"/>
    <property type="match status" value="1"/>
</dbReference>
<feature type="transmembrane region" description="Helical" evidence="13">
    <location>
        <begin position="746"/>
        <end position="768"/>
    </location>
</feature>
<dbReference type="InterPro" id="IPR050173">
    <property type="entry name" value="ABC_transporter_C-like"/>
</dbReference>
<proteinExistence type="inferred from homology"/>
<dbReference type="Proteomes" id="UP000007264">
    <property type="component" value="Unassembled WGS sequence"/>
</dbReference>
<evidence type="ECO:0000256" key="8">
    <source>
        <dbReference type="ARBA" id="ARBA00022840"/>
    </source>
</evidence>
<dbReference type="KEGG" id="csl:COCSUDRAFT_38242"/>
<dbReference type="EC" id="7.6.2.2" evidence="3"/>
<feature type="transmembrane region" description="Helical" evidence="13">
    <location>
        <begin position="257"/>
        <end position="281"/>
    </location>
</feature>
<dbReference type="GeneID" id="17037325"/>
<feature type="domain" description="ABC transporter" evidence="14">
    <location>
        <begin position="281"/>
        <end position="502"/>
    </location>
</feature>
<dbReference type="STRING" id="574566.I0YLW6"/>
<dbReference type="PROSITE" id="PS50929">
    <property type="entry name" value="ABC_TM1F"/>
    <property type="match status" value="2"/>
</dbReference>
<dbReference type="RefSeq" id="XP_005643929.1">
    <property type="nucleotide sequence ID" value="XM_005643872.1"/>
</dbReference>
<dbReference type="SUPFAM" id="SSF90123">
    <property type="entry name" value="ABC transporter transmembrane region"/>
    <property type="match status" value="2"/>
</dbReference>
<evidence type="ECO:0000256" key="10">
    <source>
        <dbReference type="ARBA" id="ARBA00022989"/>
    </source>
</evidence>
<evidence type="ECO:0000256" key="12">
    <source>
        <dbReference type="ARBA" id="ARBA00034018"/>
    </source>
</evidence>
<dbReference type="SUPFAM" id="SSF52540">
    <property type="entry name" value="P-loop containing nucleoside triphosphate hydrolases"/>
    <property type="match status" value="2"/>
</dbReference>
<feature type="transmembrane region" description="Helical" evidence="13">
    <location>
        <begin position="560"/>
        <end position="577"/>
    </location>
</feature>
<dbReference type="EMBL" id="AGSI01000019">
    <property type="protein sequence ID" value="EIE19385.1"/>
    <property type="molecule type" value="Genomic_DNA"/>
</dbReference>
<keyword evidence="4" id="KW-0813">Transport</keyword>
<dbReference type="GO" id="GO:0016887">
    <property type="term" value="F:ATP hydrolysis activity"/>
    <property type="evidence" value="ECO:0007669"/>
    <property type="project" value="InterPro"/>
</dbReference>
<gene>
    <name evidence="16" type="ORF">COCSUDRAFT_38242</name>
</gene>
<feature type="domain" description="ABC transporter" evidence="14">
    <location>
        <begin position="808"/>
        <end position="1001"/>
    </location>
</feature>
<keyword evidence="7" id="KW-0547">Nucleotide-binding</keyword>
<feature type="transmembrane region" description="Helical" evidence="13">
    <location>
        <begin position="142"/>
        <end position="160"/>
    </location>
</feature>
<dbReference type="PANTHER" id="PTHR24223">
    <property type="entry name" value="ATP-BINDING CASSETTE SUB-FAMILY C"/>
    <property type="match status" value="1"/>
</dbReference>
<dbReference type="InterPro" id="IPR003593">
    <property type="entry name" value="AAA+_ATPase"/>
</dbReference>
<evidence type="ECO:0000256" key="4">
    <source>
        <dbReference type="ARBA" id="ARBA00022448"/>
    </source>
</evidence>
<dbReference type="PROSITE" id="PS50893">
    <property type="entry name" value="ABC_TRANSPORTER_2"/>
    <property type="match status" value="2"/>
</dbReference>
<evidence type="ECO:0000256" key="1">
    <source>
        <dbReference type="ARBA" id="ARBA00004141"/>
    </source>
</evidence>
<dbReference type="GO" id="GO:0008559">
    <property type="term" value="F:ABC-type xenobiotic transporter activity"/>
    <property type="evidence" value="ECO:0007669"/>
    <property type="project" value="UniProtKB-EC"/>
</dbReference>
<evidence type="ECO:0000313" key="17">
    <source>
        <dbReference type="Proteomes" id="UP000007264"/>
    </source>
</evidence>
<evidence type="ECO:0000313" key="16">
    <source>
        <dbReference type="EMBL" id="EIE19385.1"/>
    </source>
</evidence>
<name>I0YLW6_COCSC</name>
<feature type="domain" description="ABC transmembrane type-1" evidence="15">
    <location>
        <begin position="43"/>
        <end position="282"/>
    </location>
</feature>
<dbReference type="Gene3D" id="1.20.1560.10">
    <property type="entry name" value="ABC transporter type 1, transmembrane domain"/>
    <property type="match status" value="2"/>
</dbReference>
<feature type="transmembrane region" description="Helical" evidence="13">
    <location>
        <begin position="226"/>
        <end position="251"/>
    </location>
</feature>
<dbReference type="GO" id="GO:0005524">
    <property type="term" value="F:ATP binding"/>
    <property type="evidence" value="ECO:0007669"/>
    <property type="project" value="UniProtKB-KW"/>
</dbReference>
<keyword evidence="10 13" id="KW-1133">Transmembrane helix</keyword>
<evidence type="ECO:0000256" key="11">
    <source>
        <dbReference type="ARBA" id="ARBA00023136"/>
    </source>
</evidence>
<evidence type="ECO:0000256" key="5">
    <source>
        <dbReference type="ARBA" id="ARBA00022692"/>
    </source>
</evidence>
<dbReference type="SMART" id="SM00382">
    <property type="entry name" value="AAA"/>
    <property type="match status" value="2"/>
</dbReference>
<sequence length="1015" mass="108275">MKEARDADDAGRDGHPVVVGAEAWAQVSWIPSPGSLAYGCCCVALLGLAAVLKATLNTQYSFRQGALACRLRSALTCLVYDKTLLVSSVDMAAHSSGAVQTLMSVDADRVVNLFSSLHELWSLPLQIAVALCLLYTQVRVAFLAGLAVVLALIPINRWLARRIEAASAEMMGCKDARIRRTGELLRGIRQIKAAAWEPAFLARVEEARQGELAALAVRKYLDALCVYFWAATSLLTSILTFSLFVLLGHALTAEVVFTSLALFGVLIAPLNSFPWVINGCVEAVVSVRRLESDLALTELCLALPFGSLTALVGDVGSGKSSLLAAVLGELQGVAGRVRVCGSLAYVPQQPWIMSGTLRDNILFKRPFEESRYGVVLEACCLDADMRALPAGDLTHVGDRGTTLSGGQCARLALARALYQDSDVYLLDDVLAAVDAPVAAELWERAICGPLLRGKTRLIVTHSRRFAAAADSLLRLEGGRVAYLEGSGEVEEVRQTGHVKPRVYTAYAMAAGPFLVSVILISLTLMQVTQNGSDLWLSYWVRAFSFANGGLVAAQRLHERLLTAVAAAPAAFFSATPAGRTLNRFSSDTATADDSLPFILNILLAVLFSMLGVVAVLTYSQPLLAAAFIPLALIYRWLQGYYRHTSREIRRLGSVARSPVYAGFSEALDGAATIRGFRAQAAFAAQNVDRLGTLQRANFAGLAVAQWLSLRLQVLAASVITLVAGLGVAGAAGLLPSFASQAGGRAGAGLVGLSLSYALAITGLLNGLLTSFAETEQEMVAVERILEFSDLEPQEARALPSSWPEQGRVSFVDVRLRYHADAPLALAGLSLDIRPGQKLGICGRTGAGKSSMVAALLRLTEIEGGTILVDGQDIGAVPLRHLRSGIACVPQTPFLFQGTIRENLDPMGQQQLLCLARVLLRRPRIVCLDECTANVDAATARLMQELIASQLSHATILQVAHRLESVMGCDIVVVLEGGRVVETGAPMQLLAAKGSHFAAMHKAAQQGSSMSPLPRM</sequence>
<dbReference type="CDD" id="cd03250">
    <property type="entry name" value="ABCC_MRP_domain1"/>
    <property type="match status" value="1"/>
</dbReference>
<dbReference type="CDD" id="cd18598">
    <property type="entry name" value="ABC_6TM_MRP7_D1_like"/>
    <property type="match status" value="1"/>
</dbReference>
<evidence type="ECO:0000256" key="3">
    <source>
        <dbReference type="ARBA" id="ARBA00012191"/>
    </source>
</evidence>
<comment type="catalytic activity">
    <reaction evidence="12">
        <text>ATP + H2O + xenobioticSide 1 = ADP + phosphate + xenobioticSide 2.</text>
        <dbReference type="EC" id="7.6.2.2"/>
    </reaction>
</comment>
<comment type="subcellular location">
    <subcellularLocation>
        <location evidence="1">Membrane</location>
        <topology evidence="1">Multi-pass membrane protein</topology>
    </subcellularLocation>
</comment>
<dbReference type="FunFam" id="1.20.1560.10:FF:000037">
    <property type="entry name" value="ATP-binding cassette subfamily C member 10"/>
    <property type="match status" value="1"/>
</dbReference>
<dbReference type="Gene3D" id="3.40.50.300">
    <property type="entry name" value="P-loop containing nucleotide triphosphate hydrolases"/>
    <property type="match status" value="3"/>
</dbReference>
<comment type="caution">
    <text evidence="16">The sequence shown here is derived from an EMBL/GenBank/DDBJ whole genome shotgun (WGS) entry which is preliminary data.</text>
</comment>
<dbReference type="eggNOG" id="KOG0054">
    <property type="taxonomic scope" value="Eukaryota"/>
</dbReference>
<dbReference type="AlphaFoldDB" id="I0YLW6"/>
<dbReference type="InterPro" id="IPR017871">
    <property type="entry name" value="ABC_transporter-like_CS"/>
</dbReference>
<dbReference type="InterPro" id="IPR027417">
    <property type="entry name" value="P-loop_NTPase"/>
</dbReference>
<evidence type="ECO:0000259" key="14">
    <source>
        <dbReference type="PROSITE" id="PS50893"/>
    </source>
</evidence>
<dbReference type="CDD" id="cd18605">
    <property type="entry name" value="ABC_6TM_MRP7_D2_like"/>
    <property type="match status" value="1"/>
</dbReference>
<feature type="transmembrane region" description="Helical" evidence="13">
    <location>
        <begin position="597"/>
        <end position="616"/>
    </location>
</feature>
<feature type="domain" description="ABC transmembrane type-1" evidence="15">
    <location>
        <begin position="535"/>
        <end position="776"/>
    </location>
</feature>
<dbReference type="InterPro" id="IPR036640">
    <property type="entry name" value="ABC1_TM_sf"/>
</dbReference>
<organism evidence="16 17">
    <name type="scientific">Coccomyxa subellipsoidea (strain C-169)</name>
    <name type="common">Green microalga</name>
    <dbReference type="NCBI Taxonomy" id="574566"/>
    <lineage>
        <taxon>Eukaryota</taxon>
        <taxon>Viridiplantae</taxon>
        <taxon>Chlorophyta</taxon>
        <taxon>core chlorophytes</taxon>
        <taxon>Trebouxiophyceae</taxon>
        <taxon>Trebouxiophyceae incertae sedis</taxon>
        <taxon>Coccomyxaceae</taxon>
        <taxon>Coccomyxa</taxon>
        <taxon>Coccomyxa subellipsoidea</taxon>
    </lineage>
</organism>
<dbReference type="OrthoDB" id="6500128at2759"/>
<keyword evidence="11 13" id="KW-0472">Membrane</keyword>
<feature type="transmembrane region" description="Helical" evidence="13">
    <location>
        <begin position="623"/>
        <end position="641"/>
    </location>
</feature>
<feature type="transmembrane region" description="Helical" evidence="13">
    <location>
        <begin position="713"/>
        <end position="734"/>
    </location>
</feature>
<evidence type="ECO:0000256" key="6">
    <source>
        <dbReference type="ARBA" id="ARBA00022737"/>
    </source>
</evidence>
<evidence type="ECO:0000259" key="15">
    <source>
        <dbReference type="PROSITE" id="PS50929"/>
    </source>
</evidence>
<feature type="transmembrane region" description="Helical" evidence="13">
    <location>
        <begin position="503"/>
        <end position="524"/>
    </location>
</feature>
<protein>
    <recommendedName>
        <fullName evidence="3">ABC-type xenobiotic transporter</fullName>
        <ecNumber evidence="3">7.6.2.2</ecNumber>
    </recommendedName>
</protein>
<keyword evidence="17" id="KW-1185">Reference proteome</keyword>
<keyword evidence="8" id="KW-0067">ATP-binding</keyword>
<evidence type="ECO:0000256" key="7">
    <source>
        <dbReference type="ARBA" id="ARBA00022741"/>
    </source>
</evidence>
<reference evidence="16 17" key="1">
    <citation type="journal article" date="2012" name="Genome Biol.">
        <title>The genome of the polar eukaryotic microalga coccomyxa subellipsoidea reveals traits of cold adaptation.</title>
        <authorList>
            <person name="Blanc G."/>
            <person name="Agarkova I."/>
            <person name="Grimwood J."/>
            <person name="Kuo A."/>
            <person name="Brueggeman A."/>
            <person name="Dunigan D."/>
            <person name="Gurnon J."/>
            <person name="Ladunga I."/>
            <person name="Lindquist E."/>
            <person name="Lucas S."/>
            <person name="Pangilinan J."/>
            <person name="Proschold T."/>
            <person name="Salamov A."/>
            <person name="Schmutz J."/>
            <person name="Weeks D."/>
            <person name="Yamada T."/>
            <person name="Claverie J.M."/>
            <person name="Grigoriev I."/>
            <person name="Van Etten J."/>
            <person name="Lomsadze A."/>
            <person name="Borodovsky M."/>
        </authorList>
    </citation>
    <scope>NUCLEOTIDE SEQUENCE [LARGE SCALE GENOMIC DNA]</scope>
    <source>
        <strain evidence="16 17">C-169</strain>
    </source>
</reference>
<feature type="transmembrane region" description="Helical" evidence="13">
    <location>
        <begin position="36"/>
        <end position="56"/>
    </location>
</feature>
<dbReference type="Pfam" id="PF00664">
    <property type="entry name" value="ABC_membrane"/>
    <property type="match status" value="2"/>
</dbReference>
<comment type="similarity">
    <text evidence="2">Belongs to the ABC transporter superfamily. ABCC family. Conjugate transporter (TC 3.A.1.208) subfamily.</text>
</comment>
<dbReference type="PANTHER" id="PTHR24223:SF330">
    <property type="entry name" value="ATP-BINDING CASSETTE SUB-FAMILY C MEMBER 10"/>
    <property type="match status" value="1"/>
</dbReference>
<dbReference type="Pfam" id="PF00005">
    <property type="entry name" value="ABC_tran"/>
    <property type="match status" value="2"/>
</dbReference>
<dbReference type="InterPro" id="IPR011527">
    <property type="entry name" value="ABC1_TM_dom"/>
</dbReference>
<dbReference type="GO" id="GO:0016020">
    <property type="term" value="C:membrane"/>
    <property type="evidence" value="ECO:0007669"/>
    <property type="project" value="UniProtKB-SubCell"/>
</dbReference>
<evidence type="ECO:0000256" key="2">
    <source>
        <dbReference type="ARBA" id="ARBA00009726"/>
    </source>
</evidence>
<dbReference type="PROSITE" id="PS00211">
    <property type="entry name" value="ABC_TRANSPORTER_1"/>
    <property type="match status" value="1"/>
</dbReference>
<evidence type="ECO:0000256" key="13">
    <source>
        <dbReference type="SAM" id="Phobius"/>
    </source>
</evidence>
<keyword evidence="6" id="KW-0677">Repeat</keyword>